<dbReference type="EMBL" id="VUOE01000002">
    <property type="protein sequence ID" value="KAA2217412.1"/>
    <property type="molecule type" value="Genomic_DNA"/>
</dbReference>
<organism evidence="1 2">
    <name type="scientific">Maribacter flavus</name>
    <dbReference type="NCBI Taxonomy" id="1658664"/>
    <lineage>
        <taxon>Bacteria</taxon>
        <taxon>Pseudomonadati</taxon>
        <taxon>Bacteroidota</taxon>
        <taxon>Flavobacteriia</taxon>
        <taxon>Flavobacteriales</taxon>
        <taxon>Flavobacteriaceae</taxon>
        <taxon>Maribacter</taxon>
    </lineage>
</organism>
<proteinExistence type="predicted"/>
<sequence length="354" mass="40885">MIELPEKNIENEKNLCQLIASGDAVVIIGAGSSKIVGYPLWTELIQELEKEVKILVDTSDSEFHFRKSREEEGDLEYAVRLKEILENPRYGAIMHKLFDEKGCDECHIKLLRLPFRGILTTNYDTTLEKALFEINGEPNNSINIDKGTTNREINKFFRALNFGYSGNTKIAHLHGRFREEPSLVLCLNDYLEKYGSTDPSSQNWPLHKRIIWALMATRRILYLGFSMNDPFFQMMHQIVSDDLGHFHADAHFMVSRFTSKDENEAIKQLKFAERIQANYGIQTVFFGDDSSYEGLKKYIYELAEKVEKLIAGELPEKRETKSVSVKVDEDDTSLTARLKEKALRKNKEIREDED</sequence>
<reference evidence="1 2" key="1">
    <citation type="submission" date="2019-09" db="EMBL/GenBank/DDBJ databases">
        <authorList>
            <person name="Khan S.A."/>
            <person name="Jeon C.O."/>
            <person name="Chun B.H."/>
            <person name="Jeong S.E."/>
        </authorList>
    </citation>
    <scope>NUCLEOTIDE SEQUENCE [LARGE SCALE GENOMIC DNA]</scope>
    <source>
        <strain evidence="1 2">KCTC 42508</strain>
    </source>
</reference>
<dbReference type="SUPFAM" id="SSF52467">
    <property type="entry name" value="DHS-like NAD/FAD-binding domain"/>
    <property type="match status" value="1"/>
</dbReference>
<name>A0A5B2TS91_9FLAO</name>
<accession>A0A5B2TS91</accession>
<evidence type="ECO:0000313" key="1">
    <source>
        <dbReference type="EMBL" id="KAA2217412.1"/>
    </source>
</evidence>
<gene>
    <name evidence="1" type="ORF">F0361_15830</name>
</gene>
<comment type="caution">
    <text evidence="1">The sequence shown here is derived from an EMBL/GenBank/DDBJ whole genome shotgun (WGS) entry which is preliminary data.</text>
</comment>
<dbReference type="Proteomes" id="UP000323188">
    <property type="component" value="Unassembled WGS sequence"/>
</dbReference>
<dbReference type="RefSeq" id="WP_154920076.1">
    <property type="nucleotide sequence ID" value="NZ_VUOE01000002.1"/>
</dbReference>
<dbReference type="AlphaFoldDB" id="A0A5B2TS91"/>
<evidence type="ECO:0000313" key="2">
    <source>
        <dbReference type="Proteomes" id="UP000323188"/>
    </source>
</evidence>
<dbReference type="InterPro" id="IPR029035">
    <property type="entry name" value="DHS-like_NAD/FAD-binding_dom"/>
</dbReference>
<protein>
    <submittedName>
        <fullName evidence="1">Uncharacterized protein</fullName>
    </submittedName>
</protein>
<dbReference type="Pfam" id="PF13289">
    <property type="entry name" value="SIR2_2"/>
    <property type="match status" value="1"/>
</dbReference>